<organism evidence="2 3">
    <name type="scientific">Owenia fusiformis</name>
    <name type="common">Polychaete worm</name>
    <dbReference type="NCBI Taxonomy" id="6347"/>
    <lineage>
        <taxon>Eukaryota</taxon>
        <taxon>Metazoa</taxon>
        <taxon>Spiralia</taxon>
        <taxon>Lophotrochozoa</taxon>
        <taxon>Annelida</taxon>
        <taxon>Polychaeta</taxon>
        <taxon>Sedentaria</taxon>
        <taxon>Canalipalpata</taxon>
        <taxon>Sabellida</taxon>
        <taxon>Oweniida</taxon>
        <taxon>Oweniidae</taxon>
        <taxon>Owenia</taxon>
    </lineage>
</organism>
<feature type="non-terminal residue" evidence="2">
    <location>
        <position position="1"/>
    </location>
</feature>
<keyword evidence="3" id="KW-1185">Reference proteome</keyword>
<comment type="caution">
    <text evidence="2">The sequence shown here is derived from an EMBL/GenBank/DDBJ whole genome shotgun (WGS) entry which is preliminary data.</text>
</comment>
<evidence type="ECO:0000313" key="2">
    <source>
        <dbReference type="EMBL" id="CAH1774975.1"/>
    </source>
</evidence>
<feature type="compositionally biased region" description="Acidic residues" evidence="1">
    <location>
        <begin position="454"/>
        <end position="466"/>
    </location>
</feature>
<protein>
    <submittedName>
        <fullName evidence="2">Uncharacterized protein</fullName>
    </submittedName>
</protein>
<feature type="compositionally biased region" description="Basic and acidic residues" evidence="1">
    <location>
        <begin position="394"/>
        <end position="421"/>
    </location>
</feature>
<feature type="compositionally biased region" description="Basic and acidic residues" evidence="1">
    <location>
        <begin position="370"/>
        <end position="379"/>
    </location>
</feature>
<feature type="compositionally biased region" description="Polar residues" evidence="1">
    <location>
        <begin position="688"/>
        <end position="699"/>
    </location>
</feature>
<feature type="region of interest" description="Disordered" evidence="1">
    <location>
        <begin position="624"/>
        <end position="699"/>
    </location>
</feature>
<reference evidence="2" key="1">
    <citation type="submission" date="2022-03" db="EMBL/GenBank/DDBJ databases">
        <authorList>
            <person name="Martin C."/>
        </authorList>
    </citation>
    <scope>NUCLEOTIDE SEQUENCE</scope>
</reference>
<proteinExistence type="predicted"/>
<feature type="compositionally biased region" description="Polar residues" evidence="1">
    <location>
        <begin position="343"/>
        <end position="361"/>
    </location>
</feature>
<name>A0A8S4N277_OWEFU</name>
<dbReference type="AlphaFoldDB" id="A0A8S4N277"/>
<dbReference type="Proteomes" id="UP000749559">
    <property type="component" value="Unassembled WGS sequence"/>
</dbReference>
<gene>
    <name evidence="2" type="ORF">OFUS_LOCUS2337</name>
</gene>
<feature type="compositionally biased region" description="Acidic residues" evidence="1">
    <location>
        <begin position="282"/>
        <end position="292"/>
    </location>
</feature>
<feature type="region of interest" description="Disordered" evidence="1">
    <location>
        <begin position="322"/>
        <end position="426"/>
    </location>
</feature>
<feature type="compositionally biased region" description="Polar residues" evidence="1">
    <location>
        <begin position="513"/>
        <end position="527"/>
    </location>
</feature>
<feature type="region of interest" description="Disordered" evidence="1">
    <location>
        <begin position="271"/>
        <end position="294"/>
    </location>
</feature>
<sequence>MWRGVVDAIFVVAHNILNMVGYIGKPILEVFTKRLTSKTEASKLNDNGDKAIPDSQVVRRPKIYNIYINGNNNKIIHYQNKFDEICDTDESNTKVQPLVRQDIKQKSESIEPTNEVTELKCKITNGKQTAGCITQRCVQPISPESTYINIKREESKMVCSRIDRTEEWVTSVAAEPPSRDESENPNDHVDLQSIITTDYIALNNRNDILNPSSHGDEDSLPYMYQMKYVQTVDKRTNFVSDTATEPSVSDQSERHGASMDLLSIVTDDHVSKNSREVISPNDSEDSDSYDDTSADKSEFDIIFAENSKALAKYDQYKFSNNEKENNGDILLPHQDSLKDADSDSNCSSQLDSDSGSNTTQYEVIYPHSSDTTEKYEPKSIYDTLRIADSESEDSDRNEKSDKRDTDTILPNKDKVTAHQENSDSQFTKTNKTYFNLNINNGEIILPYKYKDSDSDSESSDFSEEESRELKEELHNEEEENIRNQPTQYENSYDENSPDKSRAGIILADKGEVTSDSSFTNQPMPTNTRYEDENEEHYEELPYTYGGNFQHMNTPSTKIFPVISGKQTSPTDSKSPTRKYLIKRITNKVRPMSQIKLINHNTPLYENLDTSTKQNIRDMFRVQKRPPMPLPANIPTAPNSAKSDPNLRHESAKSSENSFVRESPERKPVCRRKTFLQTATADQNHVDATPTTNKEQQTANYGTHMVQKIHTFSESITDDMNNTVELKRKHVSTIKKNKVTDTENSQIFDSDDDFDKISPFSRTKVIRKKKKQISNDMSEISNIKVSRSVIHTANVKTEETKVFQPTRQNITIVETQRNT</sequence>
<evidence type="ECO:0000256" key="1">
    <source>
        <dbReference type="SAM" id="MobiDB-lite"/>
    </source>
</evidence>
<feature type="region of interest" description="Disordered" evidence="1">
    <location>
        <begin position="513"/>
        <end position="533"/>
    </location>
</feature>
<feature type="region of interest" description="Disordered" evidence="1">
    <location>
        <begin position="449"/>
        <end position="499"/>
    </location>
</feature>
<dbReference type="EMBL" id="CAIIXF020000001">
    <property type="protein sequence ID" value="CAH1774975.1"/>
    <property type="molecule type" value="Genomic_DNA"/>
</dbReference>
<accession>A0A8S4N277</accession>
<evidence type="ECO:0000313" key="3">
    <source>
        <dbReference type="Proteomes" id="UP000749559"/>
    </source>
</evidence>
<feature type="compositionally biased region" description="Polar residues" evidence="1">
    <location>
        <begin position="482"/>
        <end position="494"/>
    </location>
</feature>